<comment type="caution">
    <text evidence="2">The sequence shown here is derived from an EMBL/GenBank/DDBJ whole genome shotgun (WGS) entry which is preliminary data.</text>
</comment>
<proteinExistence type="predicted"/>
<feature type="compositionally biased region" description="Polar residues" evidence="1">
    <location>
        <begin position="156"/>
        <end position="177"/>
    </location>
</feature>
<reference evidence="2" key="1">
    <citation type="journal article" date="2020" name="New Phytol.">
        <title>Comparative genomics reveals dynamic genome evolution in host specialist ectomycorrhizal fungi.</title>
        <authorList>
            <person name="Lofgren L.A."/>
            <person name="Nguyen N.H."/>
            <person name="Vilgalys R."/>
            <person name="Ruytinx J."/>
            <person name="Liao H.L."/>
            <person name="Branco S."/>
            <person name="Kuo A."/>
            <person name="LaButti K."/>
            <person name="Lipzen A."/>
            <person name="Andreopoulos W."/>
            <person name="Pangilinan J."/>
            <person name="Riley R."/>
            <person name="Hundley H."/>
            <person name="Na H."/>
            <person name="Barry K."/>
            <person name="Grigoriev I.V."/>
            <person name="Stajich J.E."/>
            <person name="Kennedy P.G."/>
        </authorList>
    </citation>
    <scope>NUCLEOTIDE SEQUENCE</scope>
    <source>
        <strain evidence="2">FC423</strain>
    </source>
</reference>
<feature type="region of interest" description="Disordered" evidence="1">
    <location>
        <begin position="240"/>
        <end position="308"/>
    </location>
</feature>
<evidence type="ECO:0000313" key="3">
    <source>
        <dbReference type="Proteomes" id="UP000823399"/>
    </source>
</evidence>
<dbReference type="GeneID" id="64705200"/>
<feature type="compositionally biased region" description="Acidic residues" evidence="1">
    <location>
        <begin position="191"/>
        <end position="208"/>
    </location>
</feature>
<gene>
    <name evidence="2" type="ORF">F5147DRAFT_786879</name>
</gene>
<accession>A0A9P7JY00</accession>
<sequence length="308" mass="34543">MPRTRTINKPSLGTKKKFRALQRQVDANEREVQHVMREKEARKKLKACQKKGAIMRPDGTAGRHFNLQHAMNLDDRDTVYKKIRYKIIEIAKDNGLRLETTIRYQPPTLLGTIITLAMLEIPYLTHFKDGWPVKDFLQQFLRNHANYRRRMGYDAPSSNKITLSSHNKSTRTHTSTGRAKLPAPAAHSDSDDSSETDPGSDEELDSEEIGPGSEGGLPADIAELFKKRVEDFLKAKRAKEALQAPRTDPQVNKRPMTAAKTRISGTSKVTRTSKKAKTMAPQPRSSGETAMATTPVSDLDKPMCNLPP</sequence>
<keyword evidence="3" id="KW-1185">Reference proteome</keyword>
<evidence type="ECO:0000256" key="1">
    <source>
        <dbReference type="SAM" id="MobiDB-lite"/>
    </source>
</evidence>
<dbReference type="OrthoDB" id="2682020at2759"/>
<protein>
    <submittedName>
        <fullName evidence="2">Uncharacterized protein</fullName>
    </submittedName>
</protein>
<feature type="region of interest" description="Disordered" evidence="1">
    <location>
        <begin position="151"/>
        <end position="218"/>
    </location>
</feature>
<organism evidence="2 3">
    <name type="scientific">Suillus discolor</name>
    <dbReference type="NCBI Taxonomy" id="1912936"/>
    <lineage>
        <taxon>Eukaryota</taxon>
        <taxon>Fungi</taxon>
        <taxon>Dikarya</taxon>
        <taxon>Basidiomycota</taxon>
        <taxon>Agaricomycotina</taxon>
        <taxon>Agaricomycetes</taxon>
        <taxon>Agaricomycetidae</taxon>
        <taxon>Boletales</taxon>
        <taxon>Suillineae</taxon>
        <taxon>Suillaceae</taxon>
        <taxon>Suillus</taxon>
    </lineage>
</organism>
<evidence type="ECO:0000313" key="2">
    <source>
        <dbReference type="EMBL" id="KAG2114315.1"/>
    </source>
</evidence>
<dbReference type="AlphaFoldDB" id="A0A9P7JY00"/>
<feature type="compositionally biased region" description="Polar residues" evidence="1">
    <location>
        <begin position="283"/>
        <end position="296"/>
    </location>
</feature>
<dbReference type="RefSeq" id="XP_041296428.1">
    <property type="nucleotide sequence ID" value="XM_041442941.1"/>
</dbReference>
<dbReference type="Proteomes" id="UP000823399">
    <property type="component" value="Unassembled WGS sequence"/>
</dbReference>
<dbReference type="EMBL" id="JABBWM010000010">
    <property type="protein sequence ID" value="KAG2114315.1"/>
    <property type="molecule type" value="Genomic_DNA"/>
</dbReference>
<name>A0A9P7JY00_9AGAM</name>